<sequence length="46" mass="5133">MTYRAKGWLFAIASSLALWILLALAAHEAVMLWDEPGQILFEGEQA</sequence>
<name>A0A934INX4_9HYPH</name>
<evidence type="ECO:0000313" key="2">
    <source>
        <dbReference type="Proteomes" id="UP000602124"/>
    </source>
</evidence>
<dbReference type="Proteomes" id="UP000602124">
    <property type="component" value="Unassembled WGS sequence"/>
</dbReference>
<protein>
    <submittedName>
        <fullName evidence="1">Uncharacterized protein</fullName>
    </submittedName>
</protein>
<evidence type="ECO:0000313" key="1">
    <source>
        <dbReference type="EMBL" id="MBJ3784194.1"/>
    </source>
</evidence>
<dbReference type="EMBL" id="JAEKMH010000001">
    <property type="protein sequence ID" value="MBJ3784194.1"/>
    <property type="molecule type" value="Genomic_DNA"/>
</dbReference>
<accession>A0A934INX4</accession>
<gene>
    <name evidence="1" type="ORF">JEQ47_05635</name>
</gene>
<organism evidence="1 2">
    <name type="scientific">Devosia sediminis</name>
    <dbReference type="NCBI Taxonomy" id="2798801"/>
    <lineage>
        <taxon>Bacteria</taxon>
        <taxon>Pseudomonadati</taxon>
        <taxon>Pseudomonadota</taxon>
        <taxon>Alphaproteobacteria</taxon>
        <taxon>Hyphomicrobiales</taxon>
        <taxon>Devosiaceae</taxon>
        <taxon>Devosia</taxon>
    </lineage>
</organism>
<dbReference type="RefSeq" id="WP_198875379.1">
    <property type="nucleotide sequence ID" value="NZ_JAEKMH010000001.1"/>
</dbReference>
<reference evidence="1" key="1">
    <citation type="submission" date="2020-12" db="EMBL/GenBank/DDBJ databases">
        <title>Devosia sp. MSA67 isolated from Mo River.</title>
        <authorList>
            <person name="Ma F."/>
            <person name="Zi Z."/>
        </authorList>
    </citation>
    <scope>NUCLEOTIDE SEQUENCE</scope>
    <source>
        <strain evidence="1">MSA67</strain>
    </source>
</reference>
<keyword evidence="2" id="KW-1185">Reference proteome</keyword>
<dbReference type="AlphaFoldDB" id="A0A934INX4"/>
<comment type="caution">
    <text evidence="1">The sequence shown here is derived from an EMBL/GenBank/DDBJ whole genome shotgun (WGS) entry which is preliminary data.</text>
</comment>
<proteinExistence type="predicted"/>